<dbReference type="GO" id="GO:0004180">
    <property type="term" value="F:carboxypeptidase activity"/>
    <property type="evidence" value="ECO:0007669"/>
    <property type="project" value="UniProtKB-KW"/>
</dbReference>
<feature type="domain" description="Peptidase M15C" evidence="1">
    <location>
        <begin position="56"/>
        <end position="121"/>
    </location>
</feature>
<evidence type="ECO:0000259" key="1">
    <source>
        <dbReference type="Pfam" id="PF13539"/>
    </source>
</evidence>
<keyword evidence="2" id="KW-0121">Carboxypeptidase</keyword>
<dbReference type="CDD" id="cd14845">
    <property type="entry name" value="L-Ala-D-Glu_peptidase_like"/>
    <property type="match status" value="1"/>
</dbReference>
<keyword evidence="2" id="KW-0378">Hydrolase</keyword>
<protein>
    <submittedName>
        <fullName evidence="2">D-alanyl-D-alanine carboxypeptidase</fullName>
    </submittedName>
</protein>
<sequence length="128" mass="14404">MTQEYGLKSKANLATVHPDLQRVMEEAIKEAPYDFSITEGLRSLERQKQLFADKKSSTMKSRHLTGHAVDVAIIIDGKANWEMDKYKELATHVEAVALSLGVAIECGAFWQRFPDGPHIELDRNVYAS</sequence>
<organism evidence="2">
    <name type="scientific">uncultured Caudovirales phage</name>
    <dbReference type="NCBI Taxonomy" id="2100421"/>
    <lineage>
        <taxon>Viruses</taxon>
        <taxon>Duplodnaviria</taxon>
        <taxon>Heunggongvirae</taxon>
        <taxon>Uroviricota</taxon>
        <taxon>Caudoviricetes</taxon>
        <taxon>Peduoviridae</taxon>
        <taxon>Maltschvirus</taxon>
        <taxon>Maltschvirus maltsch</taxon>
    </lineage>
</organism>
<evidence type="ECO:0000313" key="2">
    <source>
        <dbReference type="EMBL" id="CAB5222663.1"/>
    </source>
</evidence>
<dbReference type="EMBL" id="LR798312">
    <property type="protein sequence ID" value="CAB5222663.1"/>
    <property type="molecule type" value="Genomic_DNA"/>
</dbReference>
<dbReference type="Pfam" id="PF13539">
    <property type="entry name" value="Peptidase_M15_4"/>
    <property type="match status" value="1"/>
</dbReference>
<dbReference type="InterPro" id="IPR039561">
    <property type="entry name" value="Peptidase_M15C"/>
</dbReference>
<proteinExistence type="predicted"/>
<gene>
    <name evidence="2" type="ORF">UFOVP371_24</name>
</gene>
<accession>A0A6J7X5U3</accession>
<name>A0A6J7X5U3_9CAUD</name>
<dbReference type="SUPFAM" id="SSF55166">
    <property type="entry name" value="Hedgehog/DD-peptidase"/>
    <property type="match status" value="1"/>
</dbReference>
<reference evidence="2" key="1">
    <citation type="submission" date="2020-05" db="EMBL/GenBank/DDBJ databases">
        <authorList>
            <person name="Chiriac C."/>
            <person name="Salcher M."/>
            <person name="Ghai R."/>
            <person name="Kavagutti S V."/>
        </authorList>
    </citation>
    <scope>NUCLEOTIDE SEQUENCE</scope>
</reference>
<dbReference type="Gene3D" id="3.30.1380.10">
    <property type="match status" value="1"/>
</dbReference>
<dbReference type="InterPro" id="IPR009045">
    <property type="entry name" value="Zn_M74/Hedgehog-like"/>
</dbReference>
<keyword evidence="2" id="KW-0645">Protease</keyword>